<evidence type="ECO:0000259" key="7">
    <source>
        <dbReference type="PROSITE" id="PS50011"/>
    </source>
</evidence>
<reference evidence="8 9" key="1">
    <citation type="submission" date="2023-07" db="EMBL/GenBank/DDBJ databases">
        <authorList>
            <person name="Girao M."/>
            <person name="Carvalho M.F."/>
        </authorList>
    </citation>
    <scope>NUCLEOTIDE SEQUENCE [LARGE SCALE GENOMIC DNA]</scope>
    <source>
        <strain evidence="8 9">66/93</strain>
    </source>
</reference>
<feature type="region of interest" description="Disordered" evidence="5">
    <location>
        <begin position="307"/>
        <end position="327"/>
    </location>
</feature>
<dbReference type="EMBL" id="JAUUCC010000129">
    <property type="protein sequence ID" value="MEE2054796.1"/>
    <property type="molecule type" value="Genomic_DNA"/>
</dbReference>
<evidence type="ECO:0000256" key="2">
    <source>
        <dbReference type="ARBA" id="ARBA00022741"/>
    </source>
</evidence>
<proteinExistence type="predicted"/>
<sequence length="327" mass="32533">MNETPPTTPLVAGDPAQVGPYPLHGRMNTGGSGVTYAAPDGHGGWAALTVVREEHVAVPGFRSRFAHHVGLVQRVRSPRVAPLLAADGSAPRPWFATAYVPGPTVRDMVATHGPMPGGQVRELAAGIAAALADVHAAGAVYPNLTPAGVVLGPDGPVLTGFEAHVAAADSAGWVDPECFTGRLSSSIDMFSWGSVVAFAATGRAPFGTGDPDAVAHRHENGRPDLFGVPRDLAGPVSAALVPLAEDRPDAAGLARALTGSDGPPPPPGRKRSVTGPAVALAAAALVLVLLGAAVALWALVREGGPAGAGGSAAGAERVGTQASGAGG</sequence>
<dbReference type="PROSITE" id="PS50011">
    <property type="entry name" value="PROTEIN_KINASE_DOM"/>
    <property type="match status" value="1"/>
</dbReference>
<feature type="domain" description="Protein kinase" evidence="7">
    <location>
        <begin position="21"/>
        <end position="258"/>
    </location>
</feature>
<keyword evidence="6" id="KW-0812">Transmembrane</keyword>
<accession>A0ABU7KZR2</accession>
<keyword evidence="6" id="KW-0472">Membrane</keyword>
<comment type="caution">
    <text evidence="8">The sequence shown here is derived from an EMBL/GenBank/DDBJ whole genome shotgun (WGS) entry which is preliminary data.</text>
</comment>
<dbReference type="Gene3D" id="1.10.510.10">
    <property type="entry name" value="Transferase(Phosphotransferase) domain 1"/>
    <property type="match status" value="1"/>
</dbReference>
<dbReference type="Gene3D" id="3.30.200.20">
    <property type="entry name" value="Phosphorylase Kinase, domain 1"/>
    <property type="match status" value="1"/>
</dbReference>
<organism evidence="8 9">
    <name type="scientific">Nocardiopsis tropica</name>
    <dbReference type="NCBI Taxonomy" id="109330"/>
    <lineage>
        <taxon>Bacteria</taxon>
        <taxon>Bacillati</taxon>
        <taxon>Actinomycetota</taxon>
        <taxon>Actinomycetes</taxon>
        <taxon>Streptosporangiales</taxon>
        <taxon>Nocardiopsidaceae</taxon>
        <taxon>Nocardiopsis</taxon>
    </lineage>
</organism>
<dbReference type="InterPro" id="IPR011009">
    <property type="entry name" value="Kinase-like_dom_sf"/>
</dbReference>
<name>A0ABU7KZR2_9ACTN</name>
<keyword evidence="3" id="KW-0418">Kinase</keyword>
<evidence type="ECO:0000256" key="5">
    <source>
        <dbReference type="SAM" id="MobiDB-lite"/>
    </source>
</evidence>
<protein>
    <recommendedName>
        <fullName evidence="7">Protein kinase domain-containing protein</fullName>
    </recommendedName>
</protein>
<evidence type="ECO:0000256" key="3">
    <source>
        <dbReference type="ARBA" id="ARBA00022777"/>
    </source>
</evidence>
<keyword evidence="2" id="KW-0547">Nucleotide-binding</keyword>
<keyword evidence="1" id="KW-0808">Transferase</keyword>
<feature type="region of interest" description="Disordered" evidence="5">
    <location>
        <begin position="254"/>
        <end position="273"/>
    </location>
</feature>
<keyword evidence="4" id="KW-0067">ATP-binding</keyword>
<keyword evidence="6" id="KW-1133">Transmembrane helix</keyword>
<dbReference type="Proteomes" id="UP001348641">
    <property type="component" value="Unassembled WGS sequence"/>
</dbReference>
<dbReference type="RefSeq" id="WP_330161613.1">
    <property type="nucleotide sequence ID" value="NZ_BAAAJA010000012.1"/>
</dbReference>
<evidence type="ECO:0000256" key="6">
    <source>
        <dbReference type="SAM" id="Phobius"/>
    </source>
</evidence>
<feature type="transmembrane region" description="Helical" evidence="6">
    <location>
        <begin position="277"/>
        <end position="300"/>
    </location>
</feature>
<evidence type="ECO:0000256" key="1">
    <source>
        <dbReference type="ARBA" id="ARBA00022679"/>
    </source>
</evidence>
<dbReference type="InterPro" id="IPR000719">
    <property type="entry name" value="Prot_kinase_dom"/>
</dbReference>
<dbReference type="SUPFAM" id="SSF56112">
    <property type="entry name" value="Protein kinase-like (PK-like)"/>
    <property type="match status" value="1"/>
</dbReference>
<evidence type="ECO:0000313" key="8">
    <source>
        <dbReference type="EMBL" id="MEE2054796.1"/>
    </source>
</evidence>
<evidence type="ECO:0000313" key="9">
    <source>
        <dbReference type="Proteomes" id="UP001348641"/>
    </source>
</evidence>
<dbReference type="PANTHER" id="PTHR43289:SF34">
    <property type="entry name" value="SERINE_THREONINE-PROTEIN KINASE YBDM-RELATED"/>
    <property type="match status" value="1"/>
</dbReference>
<dbReference type="PANTHER" id="PTHR43289">
    <property type="entry name" value="MITOGEN-ACTIVATED PROTEIN KINASE KINASE KINASE 20-RELATED"/>
    <property type="match status" value="1"/>
</dbReference>
<dbReference type="SMART" id="SM00220">
    <property type="entry name" value="S_TKc"/>
    <property type="match status" value="1"/>
</dbReference>
<gene>
    <name evidence="8" type="ORF">Q8A49_30300</name>
</gene>
<evidence type="ECO:0000256" key="4">
    <source>
        <dbReference type="ARBA" id="ARBA00022840"/>
    </source>
</evidence>